<sequence length="500" mass="51528">MGTGLAAGTPAQAIAGSGAAPDGSYRFAARIDVSGMRACSGALVAPQWIVTATACFAEDGKPVTAGAPPRAATVSVGHGTSAATKTTVTTLVPHAGRNVVLAKLNTWIAGIDPVAVGTTAPAAGDVVRAAGYGRTASEWVPDKLHTATFEVKAARAGALDLTRKDAAAGICKGDAGGPLLREAGDRVELVAIHHTAEQKGCLGSSDTGQDAVETRLDDLGDWLAQTRPDALHGSVRFGRVTGVAGKCLDIPNSATADGTRVTVYDCNGSGAQDVTTPGDGTLRVFGKCIDAGGPATGSIPGDRYLHLWSCNGTPAQQWQQRPNGTLYQVNNDRCIDTPTSSNGARLYLHACHGGDNQKWAIPAFSGARFGKVTGVGGKCVDIPNGRNPNGAMVTLYACNSTYAQDVTLPGDGTLRLVGKCVDAGGPAVGPDVSLYPQRLVHLWSCNGTAPQLWRLNSDGTLYSNLSGPNASCLDTPNTNNGTQLYIHRCNGGPHQQWKLP</sequence>
<dbReference type="InterPro" id="IPR009003">
    <property type="entry name" value="Peptidase_S1_PA"/>
</dbReference>
<dbReference type="InterPro" id="IPR035992">
    <property type="entry name" value="Ricin_B-like_lectins"/>
</dbReference>
<dbReference type="Pfam" id="PF00089">
    <property type="entry name" value="Trypsin"/>
    <property type="match status" value="1"/>
</dbReference>
<proteinExistence type="inferred from homology"/>
<accession>A0ABT6WTT2</accession>
<comment type="similarity">
    <text evidence="1">Belongs to the peptidase S1 family.</text>
</comment>
<organism evidence="4 5">
    <name type="scientific">Actinoplanes sandaracinus</name>
    <dbReference type="NCBI Taxonomy" id="3045177"/>
    <lineage>
        <taxon>Bacteria</taxon>
        <taxon>Bacillati</taxon>
        <taxon>Actinomycetota</taxon>
        <taxon>Actinomycetes</taxon>
        <taxon>Micromonosporales</taxon>
        <taxon>Micromonosporaceae</taxon>
        <taxon>Actinoplanes</taxon>
    </lineage>
</organism>
<dbReference type="InterPro" id="IPR043504">
    <property type="entry name" value="Peptidase_S1_PA_chymotrypsin"/>
</dbReference>
<dbReference type="InterPro" id="IPR001314">
    <property type="entry name" value="Peptidase_S1A"/>
</dbReference>
<dbReference type="Pfam" id="PF00652">
    <property type="entry name" value="Ricin_B_lectin"/>
    <property type="match status" value="2"/>
</dbReference>
<dbReference type="SUPFAM" id="SSF50370">
    <property type="entry name" value="Ricin B-like lectins"/>
    <property type="match status" value="2"/>
</dbReference>
<dbReference type="Gene3D" id="2.80.10.50">
    <property type="match status" value="2"/>
</dbReference>
<dbReference type="PROSITE" id="PS50231">
    <property type="entry name" value="RICIN_B_LECTIN"/>
    <property type="match status" value="2"/>
</dbReference>
<evidence type="ECO:0000259" key="3">
    <source>
        <dbReference type="PROSITE" id="PS50240"/>
    </source>
</evidence>
<evidence type="ECO:0000313" key="5">
    <source>
        <dbReference type="Proteomes" id="UP001241758"/>
    </source>
</evidence>
<dbReference type="SMART" id="SM00458">
    <property type="entry name" value="RICIN"/>
    <property type="match status" value="2"/>
</dbReference>
<evidence type="ECO:0000256" key="1">
    <source>
        <dbReference type="ARBA" id="ARBA00007664"/>
    </source>
</evidence>
<dbReference type="InterPro" id="IPR001254">
    <property type="entry name" value="Trypsin_dom"/>
</dbReference>
<dbReference type="EMBL" id="JASCTH010000023">
    <property type="protein sequence ID" value="MDI6103025.1"/>
    <property type="molecule type" value="Genomic_DNA"/>
</dbReference>
<dbReference type="Proteomes" id="UP001241758">
    <property type="component" value="Unassembled WGS sequence"/>
</dbReference>
<gene>
    <name evidence="4" type="ORF">QLQ12_30865</name>
</gene>
<reference evidence="4 5" key="1">
    <citation type="submission" date="2023-05" db="EMBL/GenBank/DDBJ databases">
        <title>Actinoplanes sp. NEAU-A12 genome sequencing.</title>
        <authorList>
            <person name="Wang Z.-S."/>
        </authorList>
    </citation>
    <scope>NUCLEOTIDE SEQUENCE [LARGE SCALE GENOMIC DNA]</scope>
    <source>
        <strain evidence="4 5">NEAU-A12</strain>
    </source>
</reference>
<dbReference type="PRINTS" id="PR00722">
    <property type="entry name" value="CHYMOTRYPSIN"/>
</dbReference>
<dbReference type="PANTHER" id="PTHR24276:SF98">
    <property type="entry name" value="FI18310P1-RELATED"/>
    <property type="match status" value="1"/>
</dbReference>
<dbReference type="InterPro" id="IPR050430">
    <property type="entry name" value="Peptidase_S1"/>
</dbReference>
<dbReference type="RefSeq" id="WP_282764030.1">
    <property type="nucleotide sequence ID" value="NZ_JASCTH010000023.1"/>
</dbReference>
<dbReference type="SMART" id="SM00020">
    <property type="entry name" value="Tryp_SPc"/>
    <property type="match status" value="1"/>
</dbReference>
<comment type="caution">
    <text evidence="4">The sequence shown here is derived from an EMBL/GenBank/DDBJ whole genome shotgun (WGS) entry which is preliminary data.</text>
</comment>
<evidence type="ECO:0000256" key="2">
    <source>
        <dbReference type="ARBA" id="ARBA00023157"/>
    </source>
</evidence>
<feature type="domain" description="Peptidase S1" evidence="3">
    <location>
        <begin position="13"/>
        <end position="228"/>
    </location>
</feature>
<keyword evidence="5" id="KW-1185">Reference proteome</keyword>
<dbReference type="SUPFAM" id="SSF50494">
    <property type="entry name" value="Trypsin-like serine proteases"/>
    <property type="match status" value="1"/>
</dbReference>
<name>A0ABT6WTT2_9ACTN</name>
<dbReference type="Gene3D" id="2.40.10.10">
    <property type="entry name" value="Trypsin-like serine proteases"/>
    <property type="match status" value="1"/>
</dbReference>
<evidence type="ECO:0000313" key="4">
    <source>
        <dbReference type="EMBL" id="MDI6103025.1"/>
    </source>
</evidence>
<dbReference type="PANTHER" id="PTHR24276">
    <property type="entry name" value="POLYSERASE-RELATED"/>
    <property type="match status" value="1"/>
</dbReference>
<keyword evidence="2" id="KW-1015">Disulfide bond</keyword>
<dbReference type="PROSITE" id="PS50240">
    <property type="entry name" value="TRYPSIN_DOM"/>
    <property type="match status" value="1"/>
</dbReference>
<dbReference type="InterPro" id="IPR000772">
    <property type="entry name" value="Ricin_B_lectin"/>
</dbReference>
<protein>
    <submittedName>
        <fullName evidence="4">Ricin-type beta-trefoil lectin domain protein</fullName>
    </submittedName>
</protein>